<keyword evidence="7" id="KW-0677">Repeat</keyword>
<feature type="region of interest" description="Disordered" evidence="9">
    <location>
        <begin position="1877"/>
        <end position="1900"/>
    </location>
</feature>
<feature type="region of interest" description="Disordered" evidence="9">
    <location>
        <begin position="1366"/>
        <end position="1389"/>
    </location>
</feature>
<dbReference type="GO" id="GO:0071770">
    <property type="term" value="P:DIM/DIP cell wall layer assembly"/>
    <property type="evidence" value="ECO:0007669"/>
    <property type="project" value="TreeGrafter"/>
</dbReference>
<dbReference type="Proteomes" id="UP000250462">
    <property type="component" value="Unassembled WGS sequence"/>
</dbReference>
<feature type="region of interest" description="Disordered" evidence="9">
    <location>
        <begin position="2883"/>
        <end position="2916"/>
    </location>
</feature>
<proteinExistence type="predicted"/>
<keyword evidence="14" id="KW-1185">Reference proteome</keyword>
<dbReference type="CDD" id="cd00833">
    <property type="entry name" value="PKS"/>
    <property type="match status" value="3"/>
</dbReference>
<dbReference type="InterPro" id="IPR006162">
    <property type="entry name" value="Ppantetheine_attach_site"/>
</dbReference>
<dbReference type="PROSITE" id="PS50075">
    <property type="entry name" value="CARRIER"/>
    <property type="match status" value="2"/>
</dbReference>
<evidence type="ECO:0000259" key="12">
    <source>
        <dbReference type="PROSITE" id="PS52019"/>
    </source>
</evidence>
<gene>
    <name evidence="13" type="ORF">DPM12_19425</name>
</gene>
<dbReference type="CDD" id="cd08953">
    <property type="entry name" value="KR_2_SDR_x"/>
    <property type="match status" value="2"/>
</dbReference>
<sequence length="3985" mass="429211">MRRGGRRPGRIGRRTRGRDMDDAPAPEPSVRTLADLPERYPADRHLVFREDVGTQASLSGDQLRRRARQLGAALQDRLEPHAKVLLFLPDALDYICGLAGCFYANEVAVPMMADVTDDPDDVVKRLRTLAGSADARCVVTTAEVADRLQDEPELATLTVLDIHDIAGVAGADGSSSGTADAEAEEANSASTLRFPAADDPAMFLFTSGSTAEPKGVMMTHHAFVEQLRLTVDLWQARQDSVVVSWLPLSHNFGLSVGALVPLLVGLDSVILPASSFVKRPELWLRTIDEYGATHTGAPNFAFDYLCDHVSVDELASDGVSLASLTEVLCAGELIREETYRRFVTTFGAIGMSPSAFCPNYGMTEAGAFVTDPPTAEPVFRTVDLAELEQGRAVPPGDGGEGKVVASVGEPSPGVDLRIVDPQRHVECAPGEVGELWVKTPGAFSGYYKNESATREVLSAALEHGAGGYLRTGDLGFVEDGRVFIVGREKELIIVRGENHYPVDIEATITATMSGESRPVTVFGCEIDDEEQVVAIQEADPSTSEEECRRLLESAVVAISEKHRVRCFEIALVAPGSIARSPIGKILRKRTRTAYVDGELPIFYSYRDGEFASRGASQGSAAAAGSSQGRHGSDEPESGARESDEPEPDELEAVPAAPRGVVDTLVSEVFGPVLGRSSESLAASRRFAELGLDSVDYVQLARRIEDVFGISFGPSMLFKHKTIEELAAFLASTAPAGQVRAPTVSSSVPAHAEVPEAPQGIAVVGVSCRFPEATDVESFWQNLVAEKDCITSIENERPEIIEAYRRHYGDGMDSFPRYSGFVDDVADFDADFFGISPLEAQSMDPQQRKVLEMSWRAIEDAGYGPSQLGGQNVGVFVGVHNVDYSELVSLEPGVVDVYGAYLDSGLHTSLVANRVSRWFDFHGPSEIINTACSSSLIAIHHAIQSIRAGASSTALVAGVNVLLSPRPYRVSMRAGMLSGGGRCRTFDAAADGFVRSEGYAAVLLKPLEQAKADGDTIYGVIKSSAVNHDGRSNSLRAPNLTAQKELIKSAYLDSGLPLETVGYIEAHGTGTALGDPIEVQALQEAFAEIEPNLPERFCGLGSVKANIGHLESAAGLAGLIKVLLGLRHGTLPGLAHFQNLNPHISLQGSPFYVVERTREWNRHVDENGNESPRRAGISSFGFGGANGHVVVEEHIDPRERRAVRHSARRSTRPVPILLSAKTADALTGRARELSAFVRERSVSLDDVAYTLQVGRDEMARRVAFLVGSTEELCESLDRFVRGDDPAEGTFQPRPWQNSELLSMFSDAEMQEAIEKWIARGRYERLLELWVNGLDLDGRVLGGEGNPCRIPLPTYPFARERHWLSPAPASDAAPVAPAAPAAVPDTGGQRNAGHEPGELMLFEEVWEDEPLADATADVRTVICLLSSPEHQAAFTEQLRAADPRAMPVFVSKNGRGMDQGEGNDGKDRNDGKDGTGPVIAVDPDDVESFVTALQTIADRYGRPDAVVYLWAFEDPAELHNYTNIVHLLHAMARTSLGAQRLVLSAQPASELDRCYVESWIGFERSLRQAIPDLRAAAICPMDVGTNPAEDLRAWLPTLTSELRADRAGSVLYRDGRRQVSALREVSAPAAGDTIRRGGTYLITGGCGGLGFLFARHLASTANVNLILTGRSALDERQREQLSELEALGSRVLHIQADVSDETAMRSGLERARATFGPVHGVVHAAGVDARGTVVDRTAQAFDELLHPKISGTLVLDELLKDDPLDFSCYFSSVAAVVGDFGSCAYAAGNRFQNAYARYREERGYPGRSIAINWPLWASGGMNLASEDSTKLYLKSSGQRALESTEGVDVFDRLLPGGPRQCLVMSGDPERIRRFLRTGPAGDATRHPVHSPGSAPERIGPTAEPVRAVQPGRAVEPELDTGSLQARVRADLKEKVSALLRIPRERIDPGENLADFGFDSVSLTDLAGELSSHFGIAITPALFFDCPTLETLSRHYATEHADVLATFYVGGPDPGIDDEQRAVAVSPHEAADPAPVVGDPAPVAADPAPVAARSPVRAAGRSDDVPEPIAIIGMSGRFPDARTVDELWAILRDGREAVRDIPEDRFPGYGGAWRCGLVPGVSEFDPLFFEITPADARAMDPRQRLLLQESWNALEDAGYGADKIESQTVGMFVGVESGNYATLLDEPGKVTSNHEGVLAARLAYFLNLGGPAMAINTACSSGLVAAHEACWSLRNGECDTALAAGVNLMTTSDSFVAADEAGMLSPDGRCYAFDQRANGMVPGEAVAVVALKRLSDAEADRDRILGVIRGSGLNYDGKTNGITAPSSQSQTDLIRGIHDRYRIDPAAIDCVFTHGTGTRLGDPIEINALWRAFDGRTAERGSCALVTTKPNVGHALAASGLVSLIGLVQALRHQTIPASLYCEHPSDYVDWDTSPFYVNTSRNTWPRTSSRGRIGAVSAFGISGTNAHMIVEEYAAEPAAPPVGHPASHLLVLSARTPEELDQLRTQISDHLRSEASAGVDLTRVSYTLLTGRHHHRHRCAIVVRDVDEALDVWSQSGRAARPDQMFTGTVPREFQPQEMLQDYAVGLLSRARERHGDGAQQVLLALADLYCQGYDLPWASLFGEPSPVPVSLPTYPFAREHHWASGPASRGGADGEPAARAGIVHPLLHENTSDLTEQRFTSTFSPETAFVQDHDAWGAGVVPWAVQLEMARAAVTLSAAGDERTGRRLRDVVWSGPVRVGEPPTPVNIALYPASNEAIEFEIYRESGDAEAGRDVLGQGVAETHASRHGTVDLEQVRAACGVRSIGADRPDGRELGPWGIGEVHVGEAQLLAEVRLADEAEPGPACVISPLHAEAGLRAAALLVTEDPAAAARLVPAGVREVVIPPASEPSGSSEPSHSPDPAGPSEPPQPSRPFGRPAWAVARDAGQGCADVDLVDAQGRACLQLRGITWREAEPGVDGASDDTGLLMARPVFVEQPVNEPGSAATNGAFERGDRLVLLGGLDEALTEAVRSELPARSIVLAGGDGSIGDRFERAALGVFGTVQEILRDSPRTDVLIQLVVPSGGENRVLSGLAAMLESVRLENPKVRAQLIEVDPREAASRTVDILEREATQAHERRVRYVEGRRYAGRWETVPELDDPAGTPWKDGGIYLLTGGVGIAPAVGAEIAERAGRVTLVFAGRSPADDERLAVYRNVGGPDTKVEYRQADITRADDVRALVDGILRDFGTLDGIVHTAGVIRDGFAIRKSAESVGEVLAPKVTGLTLLDEATSELELDLFVLCSSIAGAFGNVGQLDYAAANAFLDAYASYRDELVRAGRRHGRTLSVNWPLWRAGGMRIDSASEQSMRDDTGMIPMRTSTAIRALRQALASGRAQVMVMEGDVARMRAYLSGREAGTGRPASADGARRQPANSPGLEDALRQRLVGLFAEATGMSEGQIDPDEPLESYGIDSYLIAKLNHMLSGPFSSLPKTVFFEHRTLASLSAYVAEEFPEESQRWVEPERPAVPETADDSPVAARGAPALTSLRRTIDRRSGDVARDRQVDEPIAIIGMSGRFPRARTVDEFWDNLRAGNDCVTEIPGDRWPLDDFYTEDVEEAIESRRSYSKWGGFLDDFADFDPFFFKMSPREALEMDPQERLFLEECWKTFEDAAYTRTRIARQHQGKVGVFAGITRTGFELYGPDLWRQGRASHLSTNFSSVANRLSYVFDLNGPSLPIDTMCSSSLSAVHEACEHLRRGDCEMALAGGVNIYTHPATYVDFCKMRMLSPDGECRSFGANANGIVPGEGVVGLLLKPLSRAVADGDHIYATIRGSSINHDGKTNGYTVPNPTAQRDVIRQALDRAGVEARTVSYIEAHGTGTELGDPIEIAGLTHAFRHDTTDRQFCAIGSAKSNIGHLEGAAGIAGVVKIILQLRHGQLAPSLHAKELNPNIDFDNSPFYVQRQLADWSRPVMRRHASVSTLPRIAGVSSFGAGGANAHVVIEEYDPA</sequence>
<dbReference type="Gene3D" id="3.30.300.30">
    <property type="match status" value="1"/>
</dbReference>
<feature type="region of interest" description="Disordered" evidence="9">
    <location>
        <begin position="1"/>
        <end position="30"/>
    </location>
</feature>
<dbReference type="GO" id="GO:0006633">
    <property type="term" value="P:fatty acid biosynthetic process"/>
    <property type="evidence" value="ECO:0007669"/>
    <property type="project" value="InterPro"/>
</dbReference>
<dbReference type="InterPro" id="IPR020807">
    <property type="entry name" value="PKS_DH"/>
</dbReference>
<feature type="region of interest" description="C-terminal hotdog fold" evidence="8">
    <location>
        <begin position="2800"/>
        <end position="2959"/>
    </location>
</feature>
<dbReference type="InterPro" id="IPR050091">
    <property type="entry name" value="PKS_NRPS_Biosynth_Enz"/>
</dbReference>
<dbReference type="SMART" id="SM01294">
    <property type="entry name" value="PKS_PP_betabranch"/>
    <property type="match status" value="1"/>
</dbReference>
<dbReference type="PANTHER" id="PTHR43775">
    <property type="entry name" value="FATTY ACID SYNTHASE"/>
    <property type="match status" value="1"/>
</dbReference>
<dbReference type="InterPro" id="IPR042099">
    <property type="entry name" value="ANL_N_sf"/>
</dbReference>
<comment type="pathway">
    <text evidence="2">Antibiotic biosynthesis.</text>
</comment>
<evidence type="ECO:0000256" key="1">
    <source>
        <dbReference type="ARBA" id="ARBA00004496"/>
    </source>
</evidence>
<evidence type="ECO:0000256" key="2">
    <source>
        <dbReference type="ARBA" id="ARBA00004792"/>
    </source>
</evidence>
<dbReference type="InterPro" id="IPR045851">
    <property type="entry name" value="AMP-bd_C_sf"/>
</dbReference>
<evidence type="ECO:0008006" key="15">
    <source>
        <dbReference type="Google" id="ProtNLM"/>
    </source>
</evidence>
<dbReference type="InterPro" id="IPR013968">
    <property type="entry name" value="PKS_KR"/>
</dbReference>
<dbReference type="SUPFAM" id="SSF47336">
    <property type="entry name" value="ACP-like"/>
    <property type="match status" value="3"/>
</dbReference>
<feature type="region of interest" description="Disordered" evidence="9">
    <location>
        <begin position="1448"/>
        <end position="1479"/>
    </location>
</feature>
<dbReference type="GO" id="GO:0004315">
    <property type="term" value="F:3-oxoacyl-[acyl-carrier-protein] synthase activity"/>
    <property type="evidence" value="ECO:0007669"/>
    <property type="project" value="InterPro"/>
</dbReference>
<dbReference type="InterPro" id="IPR020806">
    <property type="entry name" value="PKS_PP-bd"/>
</dbReference>
<dbReference type="PANTHER" id="PTHR43775:SF37">
    <property type="entry name" value="SI:DKEY-61P9.11"/>
    <property type="match status" value="1"/>
</dbReference>
<dbReference type="GO" id="GO:0005737">
    <property type="term" value="C:cytoplasm"/>
    <property type="evidence" value="ECO:0007669"/>
    <property type="project" value="UniProtKB-SubCell"/>
</dbReference>
<dbReference type="Gene3D" id="1.10.1200.10">
    <property type="entry name" value="ACP-like"/>
    <property type="match status" value="3"/>
</dbReference>
<dbReference type="Pfam" id="PF23024">
    <property type="entry name" value="AMP-dom_DIP2-like"/>
    <property type="match status" value="1"/>
</dbReference>
<feature type="region of interest" description="Disordered" evidence="9">
    <location>
        <begin position="3393"/>
        <end position="3414"/>
    </location>
</feature>
<feature type="domain" description="Ketosynthase family 3 (KS3)" evidence="11">
    <location>
        <begin position="757"/>
        <end position="1192"/>
    </location>
</feature>
<dbReference type="InterPro" id="IPR042104">
    <property type="entry name" value="PKS_dehydratase_sf"/>
</dbReference>
<dbReference type="InterPro" id="IPR020841">
    <property type="entry name" value="PKS_Beta-ketoAc_synthase_dom"/>
</dbReference>
<dbReference type="GO" id="GO:0005886">
    <property type="term" value="C:plasma membrane"/>
    <property type="evidence" value="ECO:0007669"/>
    <property type="project" value="TreeGrafter"/>
</dbReference>
<dbReference type="SMART" id="SM00822">
    <property type="entry name" value="PKS_KR"/>
    <property type="match status" value="2"/>
</dbReference>
<name>A0A329QCW5_9ACTN</name>
<dbReference type="Pfam" id="PF00501">
    <property type="entry name" value="AMP-binding"/>
    <property type="match status" value="1"/>
</dbReference>
<evidence type="ECO:0000256" key="6">
    <source>
        <dbReference type="ARBA" id="ARBA00022679"/>
    </source>
</evidence>
<dbReference type="Pfam" id="PF02801">
    <property type="entry name" value="Ketoacyl-synt_C"/>
    <property type="match status" value="3"/>
</dbReference>
<dbReference type="Gene3D" id="3.10.129.110">
    <property type="entry name" value="Polyketide synthase dehydratase"/>
    <property type="match status" value="1"/>
</dbReference>
<feature type="compositionally biased region" description="Basic residues" evidence="9">
    <location>
        <begin position="1"/>
        <end position="16"/>
    </location>
</feature>
<feature type="domain" description="Carrier" evidence="10">
    <location>
        <begin position="655"/>
        <end position="733"/>
    </location>
</feature>
<dbReference type="InterPro" id="IPR014030">
    <property type="entry name" value="Ketoacyl_synth_N"/>
</dbReference>
<comment type="caution">
    <text evidence="13">The sequence shown here is derived from an EMBL/GenBank/DDBJ whole genome shotgun (WGS) entry which is preliminary data.</text>
</comment>
<dbReference type="SMART" id="SM00823">
    <property type="entry name" value="PKS_PP"/>
    <property type="match status" value="3"/>
</dbReference>
<feature type="domain" description="Ketosynthase family 3 (KS3)" evidence="11">
    <location>
        <begin position="2063"/>
        <end position="2470"/>
    </location>
</feature>
<dbReference type="InterPro" id="IPR016039">
    <property type="entry name" value="Thiolase-like"/>
</dbReference>
<dbReference type="Gene3D" id="3.40.47.10">
    <property type="match status" value="3"/>
</dbReference>
<dbReference type="Gene3D" id="3.40.50.12780">
    <property type="entry name" value="N-terminal domain of ligase-like"/>
    <property type="match status" value="1"/>
</dbReference>
<protein>
    <recommendedName>
        <fullName evidence="15">SDR family NAD(P)-dependent oxidoreductase</fullName>
    </recommendedName>
</protein>
<dbReference type="PROSITE" id="PS52019">
    <property type="entry name" value="PKS_MFAS_DH"/>
    <property type="match status" value="1"/>
</dbReference>
<dbReference type="InterPro" id="IPR054514">
    <property type="entry name" value="RhiE-like_linker"/>
</dbReference>
<dbReference type="InterPro" id="IPR018201">
    <property type="entry name" value="Ketoacyl_synth_AS"/>
</dbReference>
<keyword evidence="6" id="KW-0808">Transferase</keyword>
<feature type="region of interest" description="Disordered" evidence="9">
    <location>
        <begin position="616"/>
        <end position="656"/>
    </location>
</feature>
<feature type="region of interest" description="Disordered" evidence="9">
    <location>
        <begin position="3496"/>
        <end position="3515"/>
    </location>
</feature>
<feature type="compositionally biased region" description="Low complexity" evidence="9">
    <location>
        <begin position="1366"/>
        <end position="1383"/>
    </location>
</feature>
<dbReference type="InterPro" id="IPR000873">
    <property type="entry name" value="AMP-dep_synth/lig_dom"/>
</dbReference>
<evidence type="ECO:0000256" key="9">
    <source>
        <dbReference type="SAM" id="MobiDB-lite"/>
    </source>
</evidence>
<dbReference type="Pfam" id="PF14765">
    <property type="entry name" value="PS-DH"/>
    <property type="match status" value="1"/>
</dbReference>
<dbReference type="GO" id="GO:0031177">
    <property type="term" value="F:phosphopantetheine binding"/>
    <property type="evidence" value="ECO:0007669"/>
    <property type="project" value="InterPro"/>
</dbReference>
<dbReference type="PROSITE" id="PS00012">
    <property type="entry name" value="PHOSPHOPANTETHEINE"/>
    <property type="match status" value="1"/>
</dbReference>
<dbReference type="Gene3D" id="1.10.1240.100">
    <property type="match status" value="2"/>
</dbReference>
<feature type="domain" description="PKS/mFAS DH" evidence="12">
    <location>
        <begin position="2663"/>
        <end position="2959"/>
    </location>
</feature>
<dbReference type="SUPFAM" id="SSF51735">
    <property type="entry name" value="NAD(P)-binding Rossmann-fold domains"/>
    <property type="match status" value="3"/>
</dbReference>
<feature type="compositionally biased region" description="Low complexity" evidence="9">
    <location>
        <begin position="2884"/>
        <end position="2900"/>
    </location>
</feature>
<dbReference type="Pfam" id="PF00550">
    <property type="entry name" value="PP-binding"/>
    <property type="match status" value="3"/>
</dbReference>
<dbReference type="FunFam" id="3.40.47.10:FF:000019">
    <property type="entry name" value="Polyketide synthase type I"/>
    <property type="match status" value="2"/>
</dbReference>
<feature type="region of interest" description="N-terminal hotdog fold" evidence="8">
    <location>
        <begin position="2663"/>
        <end position="2787"/>
    </location>
</feature>
<comment type="caution">
    <text evidence="8">Lacks conserved residue(s) required for the propagation of feature annotation.</text>
</comment>
<dbReference type="Pfam" id="PF21089">
    <property type="entry name" value="PKS_DH_N"/>
    <property type="match status" value="1"/>
</dbReference>
<accession>A0A329QCW5</accession>
<dbReference type="InterPro" id="IPR057326">
    <property type="entry name" value="KR_dom"/>
</dbReference>
<dbReference type="InterPro" id="IPR009081">
    <property type="entry name" value="PP-bd_ACP"/>
</dbReference>
<keyword evidence="3" id="KW-0596">Phosphopantetheine</keyword>
<dbReference type="InterPro" id="IPR025110">
    <property type="entry name" value="AMP-bd_C"/>
</dbReference>
<dbReference type="Pfam" id="PF00109">
    <property type="entry name" value="ketoacyl-synt"/>
    <property type="match status" value="3"/>
</dbReference>
<organism evidence="13 14">
    <name type="scientific">Phytoactinopolyspora halophila</name>
    <dbReference type="NCBI Taxonomy" id="1981511"/>
    <lineage>
        <taxon>Bacteria</taxon>
        <taxon>Bacillati</taxon>
        <taxon>Actinomycetota</taxon>
        <taxon>Actinomycetes</taxon>
        <taxon>Jiangellales</taxon>
        <taxon>Jiangellaceae</taxon>
        <taxon>Phytoactinopolyspora</taxon>
    </lineage>
</organism>
<feature type="domain" description="Ketosynthase family 3 (KS3)" evidence="11">
    <location>
        <begin position="3543"/>
        <end position="3981"/>
    </location>
</feature>
<dbReference type="SUPFAM" id="SSF56801">
    <property type="entry name" value="Acetyl-CoA synthetase-like"/>
    <property type="match status" value="1"/>
</dbReference>
<comment type="subcellular location">
    <subcellularLocation>
        <location evidence="1">Cytoplasm</location>
    </subcellularLocation>
</comment>
<dbReference type="InterPro" id="IPR049900">
    <property type="entry name" value="PKS_mFAS_DH"/>
</dbReference>
<evidence type="ECO:0000256" key="7">
    <source>
        <dbReference type="ARBA" id="ARBA00022737"/>
    </source>
</evidence>
<keyword evidence="4" id="KW-0963">Cytoplasm</keyword>
<dbReference type="InterPro" id="IPR036736">
    <property type="entry name" value="ACP-like_sf"/>
</dbReference>
<dbReference type="PROSITE" id="PS52004">
    <property type="entry name" value="KS3_2"/>
    <property type="match status" value="3"/>
</dbReference>
<dbReference type="SMART" id="SM00825">
    <property type="entry name" value="PKS_KS"/>
    <property type="match status" value="3"/>
</dbReference>
<dbReference type="Pfam" id="PF22621">
    <property type="entry name" value="CurL-like_PKS_C"/>
    <property type="match status" value="1"/>
</dbReference>
<feature type="compositionally biased region" description="Basic and acidic residues" evidence="9">
    <location>
        <begin position="630"/>
        <end position="642"/>
    </location>
</feature>
<evidence type="ECO:0000313" key="14">
    <source>
        <dbReference type="Proteomes" id="UP000250462"/>
    </source>
</evidence>
<dbReference type="SMART" id="SM00826">
    <property type="entry name" value="PKS_DH"/>
    <property type="match status" value="1"/>
</dbReference>
<reference evidence="13 14" key="1">
    <citation type="submission" date="2018-06" db="EMBL/GenBank/DDBJ databases">
        <title>Phytoactinopolyspora halophila sp. nov., a novel halophilic actinomycete isolated from a saline soil in China.</title>
        <authorList>
            <person name="Tang S.-K."/>
        </authorList>
    </citation>
    <scope>NUCLEOTIDE SEQUENCE [LARGE SCALE GENOMIC DNA]</scope>
    <source>
        <strain evidence="13 14">YIM 96934</strain>
    </source>
</reference>
<evidence type="ECO:0000256" key="8">
    <source>
        <dbReference type="PROSITE-ProRule" id="PRU01363"/>
    </source>
</evidence>
<dbReference type="GO" id="GO:0004312">
    <property type="term" value="F:fatty acid synthase activity"/>
    <property type="evidence" value="ECO:0007669"/>
    <property type="project" value="TreeGrafter"/>
</dbReference>
<evidence type="ECO:0000256" key="5">
    <source>
        <dbReference type="ARBA" id="ARBA00022553"/>
    </source>
</evidence>
<dbReference type="Gene3D" id="3.40.50.720">
    <property type="entry name" value="NAD(P)-binding Rossmann-like Domain"/>
    <property type="match status" value="2"/>
</dbReference>
<dbReference type="EMBL" id="QMIG01000028">
    <property type="protein sequence ID" value="RAW10253.1"/>
    <property type="molecule type" value="Genomic_DNA"/>
</dbReference>
<dbReference type="InterPro" id="IPR049551">
    <property type="entry name" value="PKS_DH_C"/>
</dbReference>
<evidence type="ECO:0000313" key="13">
    <source>
        <dbReference type="EMBL" id="RAW10253.1"/>
    </source>
</evidence>
<dbReference type="Pfam" id="PF22336">
    <property type="entry name" value="RhiE-like_linker"/>
    <property type="match status" value="1"/>
</dbReference>
<feature type="domain" description="Carrier" evidence="10">
    <location>
        <begin position="1920"/>
        <end position="1997"/>
    </location>
</feature>
<dbReference type="InterPro" id="IPR014031">
    <property type="entry name" value="Ketoacyl_synth_C"/>
</dbReference>
<evidence type="ECO:0000259" key="10">
    <source>
        <dbReference type="PROSITE" id="PS50075"/>
    </source>
</evidence>
<feature type="compositionally biased region" description="Pro residues" evidence="9">
    <location>
        <begin position="2901"/>
        <end position="2911"/>
    </location>
</feature>
<dbReference type="Pfam" id="PF08659">
    <property type="entry name" value="KR"/>
    <property type="match status" value="2"/>
</dbReference>
<evidence type="ECO:0000256" key="3">
    <source>
        <dbReference type="ARBA" id="ARBA00022450"/>
    </source>
</evidence>
<dbReference type="InterPro" id="IPR036291">
    <property type="entry name" value="NAD(P)-bd_dom_sf"/>
</dbReference>
<evidence type="ECO:0000256" key="4">
    <source>
        <dbReference type="ARBA" id="ARBA00022490"/>
    </source>
</evidence>
<evidence type="ECO:0000259" key="11">
    <source>
        <dbReference type="PROSITE" id="PS52004"/>
    </source>
</evidence>
<dbReference type="SUPFAM" id="SSF53901">
    <property type="entry name" value="Thiolase-like"/>
    <property type="match status" value="3"/>
</dbReference>
<feature type="compositionally biased region" description="Basic and acidic residues" evidence="9">
    <location>
        <begin position="1461"/>
        <end position="1471"/>
    </location>
</feature>
<keyword evidence="5" id="KW-0597">Phosphoprotein</keyword>
<feature type="compositionally biased region" description="Low complexity" evidence="9">
    <location>
        <begin position="616"/>
        <end position="629"/>
    </location>
</feature>
<dbReference type="InterPro" id="IPR049552">
    <property type="entry name" value="PKS_DH_N"/>
</dbReference>
<dbReference type="PROSITE" id="PS00606">
    <property type="entry name" value="KS3_1"/>
    <property type="match status" value="1"/>
</dbReference>